<keyword evidence="1" id="KW-0732">Signal</keyword>
<dbReference type="Proteomes" id="UP001232992">
    <property type="component" value="Unassembled WGS sequence"/>
</dbReference>
<dbReference type="EMBL" id="JAQOSQ010000015">
    <property type="protein sequence ID" value="MDJ1184467.1"/>
    <property type="molecule type" value="Genomic_DNA"/>
</dbReference>
<evidence type="ECO:0000313" key="3">
    <source>
        <dbReference type="Proteomes" id="UP001232992"/>
    </source>
</evidence>
<comment type="caution">
    <text evidence="2">The sequence shown here is derived from an EMBL/GenBank/DDBJ whole genome shotgun (WGS) entry which is preliminary data.</text>
</comment>
<organism evidence="2 3">
    <name type="scientific">Roseofilum casamattae BLCC-M143</name>
    <dbReference type="NCBI Taxonomy" id="3022442"/>
    <lineage>
        <taxon>Bacteria</taxon>
        <taxon>Bacillati</taxon>
        <taxon>Cyanobacteriota</taxon>
        <taxon>Cyanophyceae</taxon>
        <taxon>Desertifilales</taxon>
        <taxon>Desertifilaceae</taxon>
        <taxon>Roseofilum</taxon>
        <taxon>Roseofilum casamattae</taxon>
    </lineage>
</organism>
<keyword evidence="3" id="KW-1185">Reference proteome</keyword>
<sequence length="180" mass="19994">MITTKHKLWMVSSLFSLSFAASPIAVARNLPSIQPINPLALTKQNSQCVNTLAAVKQKIRQNHDFAVSFEFNEKMPYRGWRDAIPSGTDKHLGITLGDKPSEARHPRILDVMFSPAFRNTIATDIIDSCPDVGLVSLGRTNTGDVVYYGVVNSRVQQFECLQPRSLRDGDPVPWGFAFCT</sequence>
<proteinExistence type="predicted"/>
<evidence type="ECO:0000256" key="1">
    <source>
        <dbReference type="SAM" id="SignalP"/>
    </source>
</evidence>
<dbReference type="RefSeq" id="WP_283759121.1">
    <property type="nucleotide sequence ID" value="NZ_JAQOSQ010000015.1"/>
</dbReference>
<feature type="chain" id="PRO_5046627316" evidence="1">
    <location>
        <begin position="28"/>
        <end position="180"/>
    </location>
</feature>
<gene>
    <name evidence="2" type="ORF">PMH09_14870</name>
</gene>
<protein>
    <submittedName>
        <fullName evidence="2">Uncharacterized protein</fullName>
    </submittedName>
</protein>
<evidence type="ECO:0000313" key="2">
    <source>
        <dbReference type="EMBL" id="MDJ1184467.1"/>
    </source>
</evidence>
<accession>A0ABT7BZ43</accession>
<feature type="signal peptide" evidence="1">
    <location>
        <begin position="1"/>
        <end position="27"/>
    </location>
</feature>
<reference evidence="2 3" key="1">
    <citation type="submission" date="2023-01" db="EMBL/GenBank/DDBJ databases">
        <title>Novel diversity within Roseofilum (Cyanobacteria; Desertifilaceae) from marine benthic mats with descriptions of four novel species.</title>
        <authorList>
            <person name="Wang Y."/>
            <person name="Berthold D.E."/>
            <person name="Hu J."/>
            <person name="Lefler F.W."/>
            <person name="Laughinghouse H.D. IV."/>
        </authorList>
    </citation>
    <scope>NUCLEOTIDE SEQUENCE [LARGE SCALE GENOMIC DNA]</scope>
    <source>
        <strain evidence="2 3">BLCC-M143</strain>
    </source>
</reference>
<name>A0ABT7BZ43_9CYAN</name>